<sequence length="91" mass="10615">MELKSSLKITNETEMKKIKSKFENTLKALKNDGINLNLKNIVCVVFYGKKRYYPKKSKGIFIKMNINVFGTSFPIFELQNYKPLCTLPIFE</sequence>
<dbReference type="Proteomes" id="UP001200513">
    <property type="component" value="Chromosome"/>
</dbReference>
<accession>A0A9Y1BTZ1</accession>
<organism evidence="1">
    <name type="scientific">Candidatus Heimdallarchaeum endolithica</name>
    <dbReference type="NCBI Taxonomy" id="2876572"/>
    <lineage>
        <taxon>Archaea</taxon>
        <taxon>Promethearchaeati</taxon>
        <taxon>Candidatus Heimdallarchaeota</taxon>
        <taxon>Candidatus Heimdallarchaeia (ex Rinke et al. 2021) (nom. nud.)</taxon>
        <taxon>Candidatus Heimdallarchaeales</taxon>
        <taxon>Candidatus Heimdallarchaeaceae</taxon>
        <taxon>Candidatus Heimdallarchaeum</taxon>
    </lineage>
</organism>
<evidence type="ECO:0000313" key="1">
    <source>
        <dbReference type="EMBL" id="UJG44957.1"/>
    </source>
</evidence>
<name>A0A9Y1BTZ1_9ARCH</name>
<protein>
    <submittedName>
        <fullName evidence="1">Uncharacterized protein</fullName>
    </submittedName>
</protein>
<dbReference type="EMBL" id="CP084167">
    <property type="protein sequence ID" value="UJG44957.1"/>
    <property type="molecule type" value="Genomic_DNA"/>
</dbReference>
<reference evidence="1" key="1">
    <citation type="journal article" date="2022" name="Nat. Microbiol.">
        <title>Unique mobile elements and scalable gene flow at the prokaryote-eukaryote boundary revealed by circularized Asgard archaea genomes.</title>
        <authorList>
            <person name="Wu F."/>
            <person name="Speth D.R."/>
            <person name="Philosof A."/>
            <person name="Cremiere A."/>
            <person name="Narayanan A."/>
            <person name="Barco R.A."/>
            <person name="Connon S.A."/>
            <person name="Amend J.P."/>
            <person name="Antoshechkin I.A."/>
            <person name="Orphan V.J."/>
        </authorList>
    </citation>
    <scope>NUCLEOTIDE SEQUENCE</scope>
    <source>
        <strain evidence="1">PR6</strain>
    </source>
</reference>
<proteinExistence type="predicted"/>
<dbReference type="AlphaFoldDB" id="A0A9Y1BTZ1"/>
<gene>
    <name evidence="1" type="ORF">K9W46_04640</name>
</gene>